<evidence type="ECO:0000256" key="3">
    <source>
        <dbReference type="ARBA" id="ARBA00022989"/>
    </source>
</evidence>
<evidence type="ECO:0000256" key="5">
    <source>
        <dbReference type="SAM" id="Phobius"/>
    </source>
</evidence>
<feature type="transmembrane region" description="Helical" evidence="5">
    <location>
        <begin position="43"/>
        <end position="64"/>
    </location>
</feature>
<dbReference type="EMBL" id="CP003346">
    <property type="protein sequence ID" value="AGA78223.1"/>
    <property type="molecule type" value="Genomic_DNA"/>
</dbReference>
<evidence type="ECO:0000259" key="6">
    <source>
        <dbReference type="Pfam" id="PF07291"/>
    </source>
</evidence>
<reference evidence="8" key="1">
    <citation type="submission" date="2012-02" db="EMBL/GenBank/DDBJ databases">
        <title>The complete genome of Echinicola vietnamensis DSM 17526.</title>
        <authorList>
            <person name="Lucas S."/>
            <person name="Copeland A."/>
            <person name="Lapidus A."/>
            <person name="Glavina del Rio T."/>
            <person name="Dalin E."/>
            <person name="Tice H."/>
            <person name="Bruce D."/>
            <person name="Goodwin L."/>
            <person name="Pitluck S."/>
            <person name="Peters L."/>
            <person name="Ovchinnikova G."/>
            <person name="Teshima H."/>
            <person name="Kyrpides N."/>
            <person name="Mavromatis K."/>
            <person name="Ivanova N."/>
            <person name="Brettin T."/>
            <person name="Detter J.C."/>
            <person name="Han C."/>
            <person name="Larimer F."/>
            <person name="Land M."/>
            <person name="Hauser L."/>
            <person name="Markowitz V."/>
            <person name="Cheng J.-F."/>
            <person name="Hugenholtz P."/>
            <person name="Woyke T."/>
            <person name="Wu D."/>
            <person name="Brambilla E."/>
            <person name="Klenk H.-P."/>
            <person name="Eisen J.A."/>
        </authorList>
    </citation>
    <scope>NUCLEOTIDE SEQUENCE [LARGE SCALE GENOMIC DNA]</scope>
    <source>
        <strain evidence="8">DSM 17526 / LMG 23754 / KMM 6221</strain>
    </source>
</reference>
<evidence type="ECO:0000313" key="8">
    <source>
        <dbReference type="Proteomes" id="UP000010796"/>
    </source>
</evidence>
<evidence type="ECO:0000256" key="4">
    <source>
        <dbReference type="ARBA" id="ARBA00023136"/>
    </source>
</evidence>
<dbReference type="OrthoDB" id="673785at2"/>
<dbReference type="GO" id="GO:0030416">
    <property type="term" value="P:methylamine metabolic process"/>
    <property type="evidence" value="ECO:0007669"/>
    <property type="project" value="InterPro"/>
</dbReference>
<dbReference type="GO" id="GO:0016020">
    <property type="term" value="C:membrane"/>
    <property type="evidence" value="ECO:0007669"/>
    <property type="project" value="UniProtKB-SubCell"/>
</dbReference>
<comment type="subcellular location">
    <subcellularLocation>
        <location evidence="1">Membrane</location>
        <topology evidence="1">Multi-pass membrane protein</topology>
    </subcellularLocation>
</comment>
<protein>
    <recommendedName>
        <fullName evidence="6">Methylamine utilisation protein MauE domain-containing protein</fullName>
    </recommendedName>
</protein>
<evidence type="ECO:0000313" key="7">
    <source>
        <dbReference type="EMBL" id="AGA78223.1"/>
    </source>
</evidence>
<keyword evidence="3 5" id="KW-1133">Transmembrane helix</keyword>
<name>L0FYV3_ECHVK</name>
<organism evidence="7 8">
    <name type="scientific">Echinicola vietnamensis (strain DSM 17526 / LMG 23754 / KMM 6221)</name>
    <dbReference type="NCBI Taxonomy" id="926556"/>
    <lineage>
        <taxon>Bacteria</taxon>
        <taxon>Pseudomonadati</taxon>
        <taxon>Bacteroidota</taxon>
        <taxon>Cytophagia</taxon>
        <taxon>Cytophagales</taxon>
        <taxon>Cyclobacteriaceae</taxon>
        <taxon>Echinicola</taxon>
    </lineage>
</organism>
<sequence length="147" mass="16501">MQKIIDIISAMFILLWSYAAITKLGSYDVFSTQLGRFPFISKMGFFIALALPITEIMLATLLVFKRTRFMGLMGSIILMLSISIYIISVLLFSETIPCTCGGLSVNMGWTEHLYLNLFFVGIGIIGARLHNKKFLQDEGKLKTSETE</sequence>
<dbReference type="Pfam" id="PF07291">
    <property type="entry name" value="MauE"/>
    <property type="match status" value="1"/>
</dbReference>
<evidence type="ECO:0000256" key="2">
    <source>
        <dbReference type="ARBA" id="ARBA00022692"/>
    </source>
</evidence>
<dbReference type="KEGG" id="evi:Echvi_1969"/>
<dbReference type="HOGENOM" id="CLU_130981_0_0_10"/>
<dbReference type="eggNOG" id="ENOG502Z9VN">
    <property type="taxonomic scope" value="Bacteria"/>
</dbReference>
<feature type="domain" description="Methylamine utilisation protein MauE" evidence="6">
    <location>
        <begin position="1"/>
        <end position="127"/>
    </location>
</feature>
<keyword evidence="2 5" id="KW-0812">Transmembrane</keyword>
<dbReference type="AlphaFoldDB" id="L0FYV3"/>
<feature type="transmembrane region" description="Helical" evidence="5">
    <location>
        <begin position="71"/>
        <end position="93"/>
    </location>
</feature>
<feature type="transmembrane region" description="Helical" evidence="5">
    <location>
        <begin position="113"/>
        <end position="130"/>
    </location>
</feature>
<dbReference type="Proteomes" id="UP000010796">
    <property type="component" value="Chromosome"/>
</dbReference>
<keyword evidence="8" id="KW-1185">Reference proteome</keyword>
<accession>L0FYV3</accession>
<gene>
    <name evidence="7" type="ordered locus">Echvi_1969</name>
</gene>
<dbReference type="RefSeq" id="WP_015265784.1">
    <property type="nucleotide sequence ID" value="NC_019904.1"/>
</dbReference>
<proteinExistence type="predicted"/>
<dbReference type="InterPro" id="IPR009908">
    <property type="entry name" value="Methylamine_util_MauE"/>
</dbReference>
<evidence type="ECO:0000256" key="1">
    <source>
        <dbReference type="ARBA" id="ARBA00004141"/>
    </source>
</evidence>
<dbReference type="STRING" id="926556.Echvi_1969"/>
<keyword evidence="4 5" id="KW-0472">Membrane</keyword>